<organism evidence="10">
    <name type="scientific">Amphimedon queenslandica</name>
    <name type="common">Sponge</name>
    <dbReference type="NCBI Taxonomy" id="400682"/>
    <lineage>
        <taxon>Eukaryota</taxon>
        <taxon>Metazoa</taxon>
        <taxon>Porifera</taxon>
        <taxon>Demospongiae</taxon>
        <taxon>Heteroscleromorpha</taxon>
        <taxon>Haplosclerida</taxon>
        <taxon>Niphatidae</taxon>
        <taxon>Amphimedon</taxon>
    </lineage>
</organism>
<evidence type="ECO:0000259" key="8">
    <source>
        <dbReference type="PROSITE" id="PS51192"/>
    </source>
</evidence>
<keyword evidence="3" id="KW-0413">Isomerase</keyword>
<dbReference type="SUPFAM" id="SSF52540">
    <property type="entry name" value="P-loop containing nucleoside triphosphate hydrolases"/>
    <property type="match status" value="1"/>
</dbReference>
<dbReference type="PANTHER" id="PTHR13710">
    <property type="entry name" value="DNA HELICASE RECQ FAMILY MEMBER"/>
    <property type="match status" value="1"/>
</dbReference>
<name>A0A1X7T0Y2_AMPQE</name>
<dbReference type="GO" id="GO:0005634">
    <property type="term" value="C:nucleus"/>
    <property type="evidence" value="ECO:0007669"/>
    <property type="project" value="TreeGrafter"/>
</dbReference>
<keyword evidence="4" id="KW-0539">Nucleus</keyword>
<dbReference type="InterPro" id="IPR014001">
    <property type="entry name" value="Helicase_ATP-bd"/>
</dbReference>
<evidence type="ECO:0000259" key="9">
    <source>
        <dbReference type="PROSITE" id="PS51194"/>
    </source>
</evidence>
<dbReference type="PROSITE" id="PS51192">
    <property type="entry name" value="HELICASE_ATP_BIND_1"/>
    <property type="match status" value="1"/>
</dbReference>
<dbReference type="GO" id="GO:0003677">
    <property type="term" value="F:DNA binding"/>
    <property type="evidence" value="ECO:0007669"/>
    <property type="project" value="UniProtKB-KW"/>
</dbReference>
<comment type="similarity">
    <text evidence="1">Belongs to the helicase family. RecQ subfamily.</text>
</comment>
<evidence type="ECO:0000256" key="6">
    <source>
        <dbReference type="ARBA" id="ARBA00034808"/>
    </source>
</evidence>
<feature type="domain" description="Helicase ATP-binding" evidence="8">
    <location>
        <begin position="1"/>
        <end position="74"/>
    </location>
</feature>
<dbReference type="GO" id="GO:0000724">
    <property type="term" value="P:double-strand break repair via homologous recombination"/>
    <property type="evidence" value="ECO:0007669"/>
    <property type="project" value="TreeGrafter"/>
</dbReference>
<proteinExistence type="inferred from homology"/>
<dbReference type="OrthoDB" id="10066609at2759"/>
<dbReference type="InParanoid" id="A0A1X7T0Y2"/>
<dbReference type="eggNOG" id="KOG0353">
    <property type="taxonomic scope" value="Eukaryota"/>
</dbReference>
<dbReference type="GO" id="GO:0005694">
    <property type="term" value="C:chromosome"/>
    <property type="evidence" value="ECO:0007669"/>
    <property type="project" value="TreeGrafter"/>
</dbReference>
<accession>A0A1X7T0Y2</accession>
<dbReference type="EC" id="5.6.2.4" evidence="6"/>
<dbReference type="PROSITE" id="PS51194">
    <property type="entry name" value="HELICASE_CTER"/>
    <property type="match status" value="1"/>
</dbReference>
<keyword evidence="2" id="KW-0238">DNA-binding</keyword>
<dbReference type="EnsemblMetazoa" id="Aqu2.1.07996_001">
    <property type="protein sequence ID" value="Aqu2.1.07996_001"/>
    <property type="gene ID" value="Aqu2.1.07996"/>
</dbReference>
<dbReference type="GO" id="GO:0009378">
    <property type="term" value="F:four-way junction helicase activity"/>
    <property type="evidence" value="ECO:0007669"/>
    <property type="project" value="TreeGrafter"/>
</dbReference>
<evidence type="ECO:0000256" key="7">
    <source>
        <dbReference type="ARBA" id="ARBA00044542"/>
    </source>
</evidence>
<evidence type="ECO:0000256" key="5">
    <source>
        <dbReference type="ARBA" id="ARBA00034617"/>
    </source>
</evidence>
<dbReference type="AlphaFoldDB" id="A0A1X7T0Y2"/>
<dbReference type="InterPro" id="IPR001650">
    <property type="entry name" value="Helicase_C-like"/>
</dbReference>
<reference evidence="10" key="1">
    <citation type="submission" date="2017-05" db="UniProtKB">
        <authorList>
            <consortium name="EnsemblMetazoa"/>
        </authorList>
    </citation>
    <scope>IDENTIFICATION</scope>
</reference>
<evidence type="ECO:0000256" key="2">
    <source>
        <dbReference type="ARBA" id="ARBA00023125"/>
    </source>
</evidence>
<evidence type="ECO:0000256" key="3">
    <source>
        <dbReference type="ARBA" id="ARBA00023235"/>
    </source>
</evidence>
<comment type="catalytic activity">
    <reaction evidence="5">
        <text>Couples ATP hydrolysis with the unwinding of duplex DNA by translocating in the 3'-5' direction.</text>
        <dbReference type="EC" id="5.6.2.4"/>
    </reaction>
</comment>
<dbReference type="GO" id="GO:0043138">
    <property type="term" value="F:3'-5' DNA helicase activity"/>
    <property type="evidence" value="ECO:0007669"/>
    <property type="project" value="UniProtKB-EC"/>
</dbReference>
<sequence length="303" mass="34238">VFRSPTLNERLVAFIVDEAHCVKKWGKDFRKDFSKLGELRGFFSANIHFMALTATATKATRKEVMRILGMRNAVLVTKSPDKPNIYYSVSEKNESIDDTFEPLIQELRTSRLQTVKTIIFCRTYQDCSYLYLLFKSSLGTEFTNPIGAPDYSPFRMIDMFTACNTPSLKKKILHSFSYPNGQLRIVIATIAFGMGIDCPDVHRIIHWGPPSDLESYIQETGRAGRDGNSAVAELYFSRRDIGQCYVEETMKAYCKNDSQCRRAVLFNDFDCGDLPAKPVPDCVCCDICAMVCTCTSCKFPSPS</sequence>
<dbReference type="Gene3D" id="3.40.50.300">
    <property type="entry name" value="P-loop containing nucleotide triphosphate hydrolases"/>
    <property type="match status" value="2"/>
</dbReference>
<dbReference type="STRING" id="400682.A0A1X7T0Y2"/>
<evidence type="ECO:0000313" key="10">
    <source>
        <dbReference type="EnsemblMetazoa" id="Aqu2.1.07996_001"/>
    </source>
</evidence>
<dbReference type="OMA" id="EDIPANC"/>
<dbReference type="PANTHER" id="PTHR13710:SF153">
    <property type="entry name" value="RECQ-LIKE DNA HELICASE BLM"/>
    <property type="match status" value="1"/>
</dbReference>
<feature type="domain" description="Helicase C-terminal" evidence="9">
    <location>
        <begin position="95"/>
        <end position="270"/>
    </location>
</feature>
<dbReference type="SMART" id="SM00490">
    <property type="entry name" value="HELICc"/>
    <property type="match status" value="1"/>
</dbReference>
<evidence type="ECO:0000256" key="4">
    <source>
        <dbReference type="ARBA" id="ARBA00023242"/>
    </source>
</evidence>
<dbReference type="GO" id="GO:0005737">
    <property type="term" value="C:cytoplasm"/>
    <property type="evidence" value="ECO:0007669"/>
    <property type="project" value="TreeGrafter"/>
</dbReference>
<evidence type="ECO:0000256" key="1">
    <source>
        <dbReference type="ARBA" id="ARBA00005446"/>
    </source>
</evidence>
<dbReference type="Pfam" id="PF00271">
    <property type="entry name" value="Helicase_C"/>
    <property type="match status" value="1"/>
</dbReference>
<protein>
    <recommendedName>
        <fullName evidence="6">DNA 3'-5' helicase</fullName>
        <ecNumber evidence="6">5.6.2.4</ecNumber>
    </recommendedName>
    <alternativeName>
        <fullName evidence="7">DNA 3'-5' helicase BLM</fullName>
    </alternativeName>
</protein>
<dbReference type="InterPro" id="IPR027417">
    <property type="entry name" value="P-loop_NTPase"/>
</dbReference>